<accession>A0A3B6VPE1</accession>
<keyword evidence="1" id="KW-0812">Transmembrane</keyword>
<dbReference type="InterPro" id="IPR000326">
    <property type="entry name" value="PAP2/HPO"/>
</dbReference>
<keyword evidence="1" id="KW-0472">Membrane</keyword>
<feature type="transmembrane region" description="Helical" evidence="1">
    <location>
        <begin position="27"/>
        <end position="51"/>
    </location>
</feature>
<dbReference type="EMBL" id="CP002873">
    <property type="protein sequence ID" value="AGA67570.1"/>
    <property type="molecule type" value="Genomic_DNA"/>
</dbReference>
<gene>
    <name evidence="3" type="ORF">BPP43_12160</name>
</gene>
<feature type="transmembrane region" description="Helical" evidence="1">
    <location>
        <begin position="131"/>
        <end position="149"/>
    </location>
</feature>
<dbReference type="Gene3D" id="1.20.144.10">
    <property type="entry name" value="Phosphatidic acid phosphatase type 2/haloperoxidase"/>
    <property type="match status" value="1"/>
</dbReference>
<feature type="transmembrane region" description="Helical" evidence="1">
    <location>
        <begin position="58"/>
        <end position="80"/>
    </location>
</feature>
<evidence type="ECO:0000259" key="2">
    <source>
        <dbReference type="SMART" id="SM00014"/>
    </source>
</evidence>
<dbReference type="KEGG" id="bpip:BPP43_12160"/>
<protein>
    <submittedName>
        <fullName evidence="3">Phosphoesterase</fullName>
    </submittedName>
</protein>
<dbReference type="Pfam" id="PF01569">
    <property type="entry name" value="PAP2"/>
    <property type="match status" value="1"/>
</dbReference>
<evidence type="ECO:0000313" key="4">
    <source>
        <dbReference type="Proteomes" id="UP000010793"/>
    </source>
</evidence>
<feature type="transmembrane region" description="Helical" evidence="1">
    <location>
        <begin position="155"/>
        <end position="173"/>
    </location>
</feature>
<dbReference type="Proteomes" id="UP000010793">
    <property type="component" value="Chromosome"/>
</dbReference>
<evidence type="ECO:0000256" key="1">
    <source>
        <dbReference type="SAM" id="Phobius"/>
    </source>
</evidence>
<keyword evidence="1" id="KW-1133">Transmembrane helix</keyword>
<dbReference type="SUPFAM" id="SSF48317">
    <property type="entry name" value="Acid phosphatase/Vanadium-dependent haloperoxidase"/>
    <property type="match status" value="1"/>
</dbReference>
<proteinExistence type="predicted"/>
<organism evidence="3 4">
    <name type="scientific">Brachyspira pilosicoli P43/6/78</name>
    <dbReference type="NCBI Taxonomy" id="1042417"/>
    <lineage>
        <taxon>Bacteria</taxon>
        <taxon>Pseudomonadati</taxon>
        <taxon>Spirochaetota</taxon>
        <taxon>Spirochaetia</taxon>
        <taxon>Brachyspirales</taxon>
        <taxon>Brachyspiraceae</taxon>
        <taxon>Brachyspira</taxon>
    </lineage>
</organism>
<keyword evidence="4" id="KW-1185">Reference proteome</keyword>
<dbReference type="PANTHER" id="PTHR14969">
    <property type="entry name" value="SPHINGOSINE-1-PHOSPHATE PHOSPHOHYDROLASE"/>
    <property type="match status" value="1"/>
</dbReference>
<dbReference type="SMART" id="SM00014">
    <property type="entry name" value="acidPPc"/>
    <property type="match status" value="1"/>
</dbReference>
<dbReference type="GeneID" id="56439180"/>
<feature type="domain" description="Phosphatidic acid phosphatase type 2/haloperoxidase" evidence="2">
    <location>
        <begin position="56"/>
        <end position="170"/>
    </location>
</feature>
<dbReference type="AlphaFoldDB" id="A0A3B6VPE1"/>
<feature type="transmembrane region" description="Helical" evidence="1">
    <location>
        <begin position="100"/>
        <end position="124"/>
    </location>
</feature>
<dbReference type="InterPro" id="IPR036938">
    <property type="entry name" value="PAP2/HPO_sf"/>
</dbReference>
<dbReference type="PANTHER" id="PTHR14969:SF13">
    <property type="entry name" value="AT30094P"/>
    <property type="match status" value="1"/>
</dbReference>
<reference evidence="3 4" key="1">
    <citation type="journal article" date="2013" name="Genome Announc.">
        <title>Complete Genome Sequence of the Porcine Strain Brachyspira pilosicoli P43/6/78(T.).</title>
        <authorList>
            <person name="Lin C."/>
            <person name="den Bakker H.C."/>
            <person name="Suzuki H."/>
            <person name="Lefebure T."/>
            <person name="Ponnala L."/>
            <person name="Sun Q."/>
            <person name="Stanhope M.J."/>
            <person name="Wiedmann M."/>
            <person name="Duhamel G.E."/>
        </authorList>
    </citation>
    <scope>NUCLEOTIDE SEQUENCE [LARGE SCALE GENOMIC DNA]</scope>
    <source>
        <strain evidence="3 4">P43/6/78</strain>
    </source>
</reference>
<name>A0A3B6VPE1_BRAPL</name>
<sequence>MSLINKLDSSAIEFAHSLHNNFNFLDYFFSVITNMGDAIFLIAVIIGFLIFKKTRICGINMAVSCFIAFIITAVILKPLIARERPITDYYDYWVAVGSHIETSFSCPSSHATVSFAVYLPIFLYFNKRYSFLAVILASIISFSRVYLMVHYASDVIFGAFVGIIVSFVVYTVMNKKIFITS</sequence>
<evidence type="ECO:0000313" key="3">
    <source>
        <dbReference type="EMBL" id="AGA67570.1"/>
    </source>
</evidence>
<dbReference type="RefSeq" id="WP_013243557.1">
    <property type="nucleotide sequence ID" value="NC_019908.1"/>
</dbReference>